<feature type="region of interest" description="Disordered" evidence="1">
    <location>
        <begin position="188"/>
        <end position="229"/>
    </location>
</feature>
<gene>
    <name evidence="3" type="ORF">JGS22_017965</name>
</gene>
<keyword evidence="3" id="KW-0378">Hydrolase</keyword>
<dbReference type="Gene3D" id="3.40.50.1820">
    <property type="entry name" value="alpha/beta hydrolase"/>
    <property type="match status" value="1"/>
</dbReference>
<evidence type="ECO:0000259" key="2">
    <source>
        <dbReference type="Pfam" id="PF12146"/>
    </source>
</evidence>
<name>A0A949N6V3_9ACTN</name>
<dbReference type="Proteomes" id="UP000694501">
    <property type="component" value="Unassembled WGS sequence"/>
</dbReference>
<protein>
    <submittedName>
        <fullName evidence="3">Alpha/beta fold hydrolase</fullName>
    </submittedName>
</protein>
<dbReference type="SUPFAM" id="SSF53474">
    <property type="entry name" value="alpha/beta-Hydrolases"/>
    <property type="match status" value="1"/>
</dbReference>
<comment type="caution">
    <text evidence="3">The sequence shown here is derived from an EMBL/GenBank/DDBJ whole genome shotgun (WGS) entry which is preliminary data.</text>
</comment>
<dbReference type="AlphaFoldDB" id="A0A949N6V3"/>
<evidence type="ECO:0000256" key="1">
    <source>
        <dbReference type="SAM" id="MobiDB-lite"/>
    </source>
</evidence>
<evidence type="ECO:0000313" key="4">
    <source>
        <dbReference type="Proteomes" id="UP000694501"/>
    </source>
</evidence>
<dbReference type="Pfam" id="PF12146">
    <property type="entry name" value="Hydrolase_4"/>
    <property type="match status" value="1"/>
</dbReference>
<dbReference type="EMBL" id="JAELVF020000001">
    <property type="protein sequence ID" value="MBU7599452.1"/>
    <property type="molecule type" value="Genomic_DNA"/>
</dbReference>
<evidence type="ECO:0000313" key="3">
    <source>
        <dbReference type="EMBL" id="MBU7599452.1"/>
    </source>
</evidence>
<dbReference type="InterPro" id="IPR022742">
    <property type="entry name" value="Hydrolase_4"/>
</dbReference>
<reference evidence="3" key="1">
    <citation type="submission" date="2021-06" db="EMBL/GenBank/DDBJ databases">
        <title>Sequencing of actinobacteria type strains.</title>
        <authorList>
            <person name="Nguyen G.-S."/>
            <person name="Wentzel A."/>
        </authorList>
    </citation>
    <scope>NUCLEOTIDE SEQUENCE</scope>
    <source>
        <strain evidence="3">P38-E01</strain>
    </source>
</reference>
<sequence>MLHGGRARGLGPPTALNLPSRRLRPFVSTLVRATAGVPALVAQARYRCRGWNGRRADPAQDARAALDTLLARYGDLPVVLLGHSMGGRAALHIAGHPAVRGVVALAPWCPEYEPTAQLAGKPAVLLHSDRDRMTDPLASWAFVERAREQGARAHGIQITGSDHAMLRRSAVWHEWVGRLVAEMLGAAREGGADDSGGGGAQDGALGPDFAALPTEIVSTRRTRSLPGRS</sequence>
<feature type="domain" description="Serine aminopeptidase S33" evidence="2">
    <location>
        <begin position="57"/>
        <end position="110"/>
    </location>
</feature>
<keyword evidence="4" id="KW-1185">Reference proteome</keyword>
<accession>A0A949N6V3</accession>
<dbReference type="GO" id="GO:0016787">
    <property type="term" value="F:hydrolase activity"/>
    <property type="evidence" value="ECO:0007669"/>
    <property type="project" value="UniProtKB-KW"/>
</dbReference>
<proteinExistence type="predicted"/>
<dbReference type="InterPro" id="IPR029058">
    <property type="entry name" value="AB_hydrolase_fold"/>
</dbReference>
<organism evidence="3 4">
    <name type="scientific">Streptomyces tardus</name>
    <dbReference type="NCBI Taxonomy" id="2780544"/>
    <lineage>
        <taxon>Bacteria</taxon>
        <taxon>Bacillati</taxon>
        <taxon>Actinomycetota</taxon>
        <taxon>Actinomycetes</taxon>
        <taxon>Kitasatosporales</taxon>
        <taxon>Streptomycetaceae</taxon>
        <taxon>Streptomyces</taxon>
    </lineage>
</organism>